<evidence type="ECO:0000313" key="3">
    <source>
        <dbReference type="Proteomes" id="UP001165422"/>
    </source>
</evidence>
<keyword evidence="1" id="KW-0812">Transmembrane</keyword>
<keyword evidence="3" id="KW-1185">Reference proteome</keyword>
<keyword evidence="1" id="KW-0472">Membrane</keyword>
<feature type="transmembrane region" description="Helical" evidence="1">
    <location>
        <begin position="14"/>
        <end position="33"/>
    </location>
</feature>
<accession>A0ABS8NAH9</accession>
<protein>
    <submittedName>
        <fullName evidence="2">Uncharacterized protein</fullName>
    </submittedName>
</protein>
<dbReference type="RefSeq" id="WP_179977705.1">
    <property type="nucleotide sequence ID" value="NZ_JAJJPB010000050.1"/>
</dbReference>
<evidence type="ECO:0000256" key="1">
    <source>
        <dbReference type="SAM" id="Phobius"/>
    </source>
</evidence>
<dbReference type="EMBL" id="JAJJPB010000050">
    <property type="protein sequence ID" value="MCC9296785.1"/>
    <property type="molecule type" value="Genomic_DNA"/>
</dbReference>
<comment type="caution">
    <text evidence="2">The sequence shown here is derived from an EMBL/GenBank/DDBJ whole genome shotgun (WGS) entry which is preliminary data.</text>
</comment>
<dbReference type="Proteomes" id="UP001165422">
    <property type="component" value="Unassembled WGS sequence"/>
</dbReference>
<proteinExistence type="predicted"/>
<sequence length="79" mass="8398">MSISAMKKRKSKKGGLSTIIASVFMVLLTIYVFTSAIHPTAVAIKDQGQDAGQAIVEEKANIIADFLPTTFVDPTNAGE</sequence>
<gene>
    <name evidence="2" type="ORF">LN736_18280</name>
</gene>
<reference evidence="2" key="1">
    <citation type="submission" date="2021-11" db="EMBL/GenBank/DDBJ databases">
        <authorList>
            <person name="Qingchun L."/>
            <person name="Dong Z."/>
            <person name="Zongwei Q."/>
            <person name="Jia Z."/>
            <person name="Duotao L."/>
        </authorList>
    </citation>
    <scope>NUCLEOTIDE SEQUENCE</scope>
    <source>
        <strain evidence="2">WLY-B-L2</strain>
    </source>
</reference>
<organism evidence="2 3">
    <name type="scientific">Clostridium aromativorans</name>
    <dbReference type="NCBI Taxonomy" id="2836848"/>
    <lineage>
        <taxon>Bacteria</taxon>
        <taxon>Bacillati</taxon>
        <taxon>Bacillota</taxon>
        <taxon>Clostridia</taxon>
        <taxon>Eubacteriales</taxon>
        <taxon>Clostridiaceae</taxon>
        <taxon>Clostridium</taxon>
    </lineage>
</organism>
<name>A0ABS8NAH9_9CLOT</name>
<keyword evidence="1" id="KW-1133">Transmembrane helix</keyword>
<evidence type="ECO:0000313" key="2">
    <source>
        <dbReference type="EMBL" id="MCC9296785.1"/>
    </source>
</evidence>